<sequence length="261" mass="30185">MGNKVPKTQATVMEKPIDNEVEQEFNDLMKLLNKHKRTAFIPTTEAHDRVFSADSKIGGLPYLRHENDWPTCPNCQKHMQLFLQLNQEHLPNSKATELIQLFYCTTTDPLCETDLEAFFPFSEAVVCRQIEIKGPSAKTSPEIESLFDEKRIVGWTPKDDYPHPEEYEQLGIDFELDDEVYDLMEERGVGLTIQKDKLYGWPHWIQGVEYPFDRKTEKQMELVFQLDSHDNLPFMFGDVGIGHVTQSPENPQELAFAWACS</sequence>
<organism evidence="1 2">
    <name type="scientific">Bizionia paragorgiae</name>
    <dbReference type="NCBI Taxonomy" id="283786"/>
    <lineage>
        <taxon>Bacteria</taxon>
        <taxon>Pseudomonadati</taxon>
        <taxon>Bacteroidota</taxon>
        <taxon>Flavobacteriia</taxon>
        <taxon>Flavobacteriales</taxon>
        <taxon>Flavobacteriaceae</taxon>
        <taxon>Bizionia</taxon>
    </lineage>
</organism>
<dbReference type="InterPro" id="IPR015315">
    <property type="entry name" value="DUF1963"/>
</dbReference>
<dbReference type="PANTHER" id="PTHR36436">
    <property type="entry name" value="SLL5081 PROTEIN"/>
    <property type="match status" value="1"/>
</dbReference>
<dbReference type="OrthoDB" id="1414356at2"/>
<reference evidence="1 2" key="1">
    <citation type="submission" date="2016-10" db="EMBL/GenBank/DDBJ databases">
        <authorList>
            <person name="de Groot N.N."/>
        </authorList>
    </citation>
    <scope>NUCLEOTIDE SEQUENCE [LARGE SCALE GENOMIC DNA]</scope>
    <source>
        <strain evidence="1 2">DSM 23842</strain>
    </source>
</reference>
<dbReference type="EMBL" id="FNQK01000005">
    <property type="protein sequence ID" value="SEA03084.1"/>
    <property type="molecule type" value="Genomic_DNA"/>
</dbReference>
<evidence type="ECO:0000313" key="1">
    <source>
        <dbReference type="EMBL" id="SEA03084.1"/>
    </source>
</evidence>
<dbReference type="AlphaFoldDB" id="A0A1H3XWV5"/>
<dbReference type="Pfam" id="PF09234">
    <property type="entry name" value="DUF1963"/>
    <property type="match status" value="1"/>
</dbReference>
<dbReference type="Gene3D" id="2.30.320.10">
    <property type="entry name" value="YwqG-like"/>
    <property type="match status" value="1"/>
</dbReference>
<dbReference type="RefSeq" id="WP_092133135.1">
    <property type="nucleotide sequence ID" value="NZ_FNQK01000005.1"/>
</dbReference>
<dbReference type="Proteomes" id="UP000198846">
    <property type="component" value="Unassembled WGS sequence"/>
</dbReference>
<dbReference type="PANTHER" id="PTHR36436:SF6">
    <property type="entry name" value="SLL5081 PROTEIN"/>
    <property type="match status" value="1"/>
</dbReference>
<keyword evidence="2" id="KW-1185">Reference proteome</keyword>
<name>A0A1H3XWV5_BIZPA</name>
<proteinExistence type="predicted"/>
<dbReference type="SUPFAM" id="SSF103032">
    <property type="entry name" value="Hypothetical protein YwqG"/>
    <property type="match status" value="1"/>
</dbReference>
<gene>
    <name evidence="1" type="ORF">SAMN04487990_105181</name>
</gene>
<protein>
    <submittedName>
        <fullName evidence="1">Uncharacterized protein YwqG</fullName>
    </submittedName>
</protein>
<accession>A0A1H3XWV5</accession>
<evidence type="ECO:0000313" key="2">
    <source>
        <dbReference type="Proteomes" id="UP000198846"/>
    </source>
</evidence>
<dbReference type="InterPro" id="IPR035948">
    <property type="entry name" value="YwqG-like_sf"/>
</dbReference>
<dbReference type="STRING" id="283786.SAMN04487990_105181"/>